<reference evidence="1" key="1">
    <citation type="submission" date="2020-04" db="EMBL/GenBank/DDBJ databases">
        <authorList>
            <person name="Zhang T."/>
        </authorList>
    </citation>
    <scope>NUCLEOTIDE SEQUENCE</scope>
    <source>
        <strain evidence="1">HKST-UBA01</strain>
    </source>
</reference>
<proteinExistence type="predicted"/>
<comment type="caution">
    <text evidence="1">The sequence shown here is derived from an EMBL/GenBank/DDBJ whole genome shotgun (WGS) entry which is preliminary data.</text>
</comment>
<evidence type="ECO:0000313" key="2">
    <source>
        <dbReference type="Proteomes" id="UP000697710"/>
    </source>
</evidence>
<accession>A0A956RQ38</accession>
<feature type="non-terminal residue" evidence="1">
    <location>
        <position position="147"/>
    </location>
</feature>
<dbReference type="EMBL" id="JAGQHR010000650">
    <property type="protein sequence ID" value="MCA9729326.1"/>
    <property type="molecule type" value="Genomic_DNA"/>
</dbReference>
<sequence>MEMDEVTIREAHRAVFSMRDVLSAPFCDESWKIVLMPGDLLPWPEDFEALTTAAKLVGDTNFIVVDGESDPPIAPPLIAAWDYEEFADAVWRSLLSHKCTHIFGLSCEWGRAAWHDINIVGGNQTFMDCLIEASGGEAAMITRIKEA</sequence>
<evidence type="ECO:0000313" key="1">
    <source>
        <dbReference type="EMBL" id="MCA9729326.1"/>
    </source>
</evidence>
<name>A0A956RQ38_UNCEI</name>
<protein>
    <submittedName>
        <fullName evidence="1">Uncharacterized protein</fullName>
    </submittedName>
</protein>
<dbReference type="Proteomes" id="UP000697710">
    <property type="component" value="Unassembled WGS sequence"/>
</dbReference>
<gene>
    <name evidence="1" type="ORF">KC729_16680</name>
</gene>
<reference evidence="1" key="2">
    <citation type="journal article" date="2021" name="Microbiome">
        <title>Successional dynamics and alternative stable states in a saline activated sludge microbial community over 9 years.</title>
        <authorList>
            <person name="Wang Y."/>
            <person name="Ye J."/>
            <person name="Ju F."/>
            <person name="Liu L."/>
            <person name="Boyd J.A."/>
            <person name="Deng Y."/>
            <person name="Parks D.H."/>
            <person name="Jiang X."/>
            <person name="Yin X."/>
            <person name="Woodcroft B.J."/>
            <person name="Tyson G.W."/>
            <person name="Hugenholtz P."/>
            <person name="Polz M.F."/>
            <person name="Zhang T."/>
        </authorList>
    </citation>
    <scope>NUCLEOTIDE SEQUENCE</scope>
    <source>
        <strain evidence="1">HKST-UBA01</strain>
    </source>
</reference>
<organism evidence="1 2">
    <name type="scientific">Eiseniibacteriota bacterium</name>
    <dbReference type="NCBI Taxonomy" id="2212470"/>
    <lineage>
        <taxon>Bacteria</taxon>
        <taxon>Candidatus Eiseniibacteriota</taxon>
    </lineage>
</organism>
<dbReference type="AlphaFoldDB" id="A0A956RQ38"/>